<name>A0A7Y0A2Q5_9BURK</name>
<dbReference type="EMBL" id="JABBFZ010000037">
    <property type="protein sequence ID" value="NML35369.1"/>
    <property type="molecule type" value="Genomic_DNA"/>
</dbReference>
<sequence length="133" mass="15244">MLNWDDEITAITDVEARMLGGSLEAIHAIVKRHAAQQDLQNPIVSATELRDRLVRIYEELVSCHRELVIRSYQRRIGIRRLAAIFRRWMGERRTRFLNACRTDGQPTLMHRTTRSAAANMRLVAPIGAPPRSA</sequence>
<comment type="caution">
    <text evidence="1">The sequence shown here is derived from an EMBL/GenBank/DDBJ whole genome shotgun (WGS) entry which is preliminary data.</text>
</comment>
<gene>
    <name evidence="1" type="ORF">HHL14_31660</name>
</gene>
<reference evidence="1 2" key="1">
    <citation type="submission" date="2020-04" db="EMBL/GenBank/DDBJ databases">
        <title>Paraburkholderia sp. G-4-1-8 isolated from soil.</title>
        <authorList>
            <person name="Dahal R.H."/>
        </authorList>
    </citation>
    <scope>NUCLEOTIDE SEQUENCE [LARGE SCALE GENOMIC DNA]</scope>
    <source>
        <strain evidence="1 2">G-4-1-8</strain>
    </source>
</reference>
<protein>
    <submittedName>
        <fullName evidence="1">Uncharacterized protein</fullName>
    </submittedName>
</protein>
<evidence type="ECO:0000313" key="2">
    <source>
        <dbReference type="Proteomes" id="UP000583127"/>
    </source>
</evidence>
<dbReference type="RefSeq" id="WP_169501548.1">
    <property type="nucleotide sequence ID" value="NZ_JABBFZ010000037.1"/>
</dbReference>
<organism evidence="1 2">
    <name type="scientific">Paraburkholderia antibiotica</name>
    <dbReference type="NCBI Taxonomy" id="2728839"/>
    <lineage>
        <taxon>Bacteria</taxon>
        <taxon>Pseudomonadati</taxon>
        <taxon>Pseudomonadota</taxon>
        <taxon>Betaproteobacteria</taxon>
        <taxon>Burkholderiales</taxon>
        <taxon>Burkholderiaceae</taxon>
        <taxon>Paraburkholderia</taxon>
    </lineage>
</organism>
<accession>A0A7Y0A2Q5</accession>
<dbReference type="Proteomes" id="UP000583127">
    <property type="component" value="Unassembled WGS sequence"/>
</dbReference>
<proteinExistence type="predicted"/>
<dbReference type="AlphaFoldDB" id="A0A7Y0A2Q5"/>
<keyword evidence="2" id="KW-1185">Reference proteome</keyword>
<evidence type="ECO:0000313" key="1">
    <source>
        <dbReference type="EMBL" id="NML35369.1"/>
    </source>
</evidence>